<dbReference type="EMBL" id="AWGH01000047">
    <property type="protein sequence ID" value="ODN79073.1"/>
    <property type="molecule type" value="Genomic_DNA"/>
</dbReference>
<sequence length="276" mass="30014">MKIDDKDHKNNDEEGGDTYSDDYEDFYSSSAQLLVETLNQEIRSLPAYTETNSAASQAQAPSSLTFLRVKVVGKWSTSTGADGRRPGTLHPAHRHTVAEALSEMTEDINSAIASQFPKSTPEQTAILAQRTLSRMVEMIGFDGDVHVTATPGGTQENSRLTTMERDDVARLAGQRTLGVSKRMDSKSYNSPSSSSILSLTNKNQNQPTMSSNARDQESTYSQMPTNASIRQEIIDEDPSLYTAEEADAVRSAFGGNGSEEQVATQSDEAEASSDQQ</sequence>
<feature type="region of interest" description="Disordered" evidence="1">
    <location>
        <begin position="1"/>
        <end position="24"/>
    </location>
</feature>
<feature type="compositionally biased region" description="Polar residues" evidence="1">
    <location>
        <begin position="199"/>
        <end position="229"/>
    </location>
</feature>
<dbReference type="OrthoDB" id="10369775at2759"/>
<dbReference type="AlphaFoldDB" id="A0A1E3HRS4"/>
<dbReference type="RefSeq" id="XP_019028106.1">
    <property type="nucleotide sequence ID" value="XM_019179930.1"/>
</dbReference>
<comment type="caution">
    <text evidence="2">The sequence shown here is derived from an EMBL/GenBank/DDBJ whole genome shotgun (WGS) entry which is preliminary data.</text>
</comment>
<proteinExistence type="predicted"/>
<gene>
    <name evidence="2" type="ORF">L198_07957</name>
</gene>
<reference evidence="2 3" key="1">
    <citation type="submission" date="2016-06" db="EMBL/GenBank/DDBJ databases">
        <title>Evolution of pathogenesis and genome organization in the Tremellales.</title>
        <authorList>
            <person name="Cuomo C."/>
            <person name="Litvintseva A."/>
            <person name="Heitman J."/>
            <person name="Chen Y."/>
            <person name="Sun S."/>
            <person name="Springer D."/>
            <person name="Dromer F."/>
            <person name="Young S."/>
            <person name="Zeng Q."/>
            <person name="Chapman S."/>
            <person name="Gujja S."/>
            <person name="Saif S."/>
            <person name="Birren B."/>
        </authorList>
    </citation>
    <scope>NUCLEOTIDE SEQUENCE [LARGE SCALE GENOMIC DNA]</scope>
    <source>
        <strain evidence="2 3">CBS 7118</strain>
    </source>
</reference>
<evidence type="ECO:0000256" key="1">
    <source>
        <dbReference type="SAM" id="MobiDB-lite"/>
    </source>
</evidence>
<dbReference type="Proteomes" id="UP000094819">
    <property type="component" value="Unassembled WGS sequence"/>
</dbReference>
<feature type="compositionally biased region" description="Low complexity" evidence="1">
    <location>
        <begin position="186"/>
        <end position="198"/>
    </location>
</feature>
<feature type="region of interest" description="Disordered" evidence="1">
    <location>
        <begin position="178"/>
        <end position="276"/>
    </location>
</feature>
<protein>
    <submittedName>
        <fullName evidence="2">Uncharacterized protein</fullName>
    </submittedName>
</protein>
<evidence type="ECO:0000313" key="3">
    <source>
        <dbReference type="Proteomes" id="UP000094819"/>
    </source>
</evidence>
<accession>A0A1E3HRS4</accession>
<evidence type="ECO:0000313" key="2">
    <source>
        <dbReference type="EMBL" id="ODN79073.1"/>
    </source>
</evidence>
<feature type="compositionally biased region" description="Basic and acidic residues" evidence="1">
    <location>
        <begin position="1"/>
        <end position="12"/>
    </location>
</feature>
<keyword evidence="3" id="KW-1185">Reference proteome</keyword>
<organism evidence="2 3">
    <name type="scientific">Cryptococcus wingfieldii CBS 7118</name>
    <dbReference type="NCBI Taxonomy" id="1295528"/>
    <lineage>
        <taxon>Eukaryota</taxon>
        <taxon>Fungi</taxon>
        <taxon>Dikarya</taxon>
        <taxon>Basidiomycota</taxon>
        <taxon>Agaricomycotina</taxon>
        <taxon>Tremellomycetes</taxon>
        <taxon>Tremellales</taxon>
        <taxon>Cryptococcaceae</taxon>
        <taxon>Cryptococcus</taxon>
    </lineage>
</organism>
<name>A0A1E3HRS4_9TREE</name>
<feature type="compositionally biased region" description="Acidic residues" evidence="1">
    <location>
        <begin position="267"/>
        <end position="276"/>
    </location>
</feature>
<dbReference type="GeneID" id="30197168"/>
<feature type="compositionally biased region" description="Acidic residues" evidence="1">
    <location>
        <begin position="13"/>
        <end position="24"/>
    </location>
</feature>